<feature type="domain" description="RimM N-terminal" evidence="6">
    <location>
        <begin position="10"/>
        <end position="90"/>
    </location>
</feature>
<evidence type="ECO:0000259" key="6">
    <source>
        <dbReference type="Pfam" id="PF01782"/>
    </source>
</evidence>
<keyword evidence="9" id="KW-1185">Reference proteome</keyword>
<dbReference type="Proteomes" id="UP001204015">
    <property type="component" value="Unassembled WGS sequence"/>
</dbReference>
<comment type="domain">
    <text evidence="5">The PRC barrel domain binds ribosomal protein uS19.</text>
</comment>
<evidence type="ECO:0000313" key="8">
    <source>
        <dbReference type="EMBL" id="MCO6025266.1"/>
    </source>
</evidence>
<evidence type="ECO:0000256" key="5">
    <source>
        <dbReference type="HAMAP-Rule" id="MF_00014"/>
    </source>
</evidence>
<dbReference type="Pfam" id="PF01782">
    <property type="entry name" value="RimM"/>
    <property type="match status" value="1"/>
</dbReference>
<protein>
    <recommendedName>
        <fullName evidence="5">Ribosome maturation factor RimM</fullName>
    </recommendedName>
</protein>
<keyword evidence="3 5" id="KW-0698">rRNA processing</keyword>
<feature type="domain" description="Ribosome maturation factor RimM PRC barrel" evidence="7">
    <location>
        <begin position="103"/>
        <end position="170"/>
    </location>
</feature>
<dbReference type="EMBL" id="JAMXLY010000014">
    <property type="protein sequence ID" value="MCO6025266.1"/>
    <property type="molecule type" value="Genomic_DNA"/>
</dbReference>
<reference evidence="8 9" key="1">
    <citation type="submission" date="2022-06" db="EMBL/GenBank/DDBJ databases">
        <title>A taxonomic note on the genus Prevotella: Description of four novel genera and emended description of the genera Hallella and Xylanibacter.</title>
        <authorList>
            <person name="Hitch T.C.A."/>
        </authorList>
    </citation>
    <scope>NUCLEOTIDE SEQUENCE [LARGE SCALE GENOMIC DNA]</scope>
    <source>
        <strain evidence="8 9">DSM 100619</strain>
    </source>
</reference>
<organism evidence="8 9">
    <name type="scientific">Segatella cerevisiae</name>
    <dbReference type="NCBI Taxonomy" id="2053716"/>
    <lineage>
        <taxon>Bacteria</taxon>
        <taxon>Pseudomonadati</taxon>
        <taxon>Bacteroidota</taxon>
        <taxon>Bacteroidia</taxon>
        <taxon>Bacteroidales</taxon>
        <taxon>Prevotellaceae</taxon>
        <taxon>Segatella</taxon>
    </lineage>
</organism>
<evidence type="ECO:0000256" key="2">
    <source>
        <dbReference type="ARBA" id="ARBA00022517"/>
    </source>
</evidence>
<dbReference type="InterPro" id="IPR056792">
    <property type="entry name" value="PRC_RimM"/>
</dbReference>
<dbReference type="SUPFAM" id="SSF50447">
    <property type="entry name" value="Translation proteins"/>
    <property type="match status" value="1"/>
</dbReference>
<keyword evidence="4 5" id="KW-0143">Chaperone</keyword>
<comment type="subunit">
    <text evidence="5">Binds ribosomal protein uS19.</text>
</comment>
<comment type="similarity">
    <text evidence="5">Belongs to the RimM family.</text>
</comment>
<dbReference type="InterPro" id="IPR036976">
    <property type="entry name" value="RimM_N_sf"/>
</dbReference>
<dbReference type="PANTHER" id="PTHR33692">
    <property type="entry name" value="RIBOSOME MATURATION FACTOR RIMM"/>
    <property type="match status" value="1"/>
</dbReference>
<keyword evidence="2 5" id="KW-0690">Ribosome biogenesis</keyword>
<dbReference type="Gene3D" id="2.40.30.60">
    <property type="entry name" value="RimM"/>
    <property type="match status" value="1"/>
</dbReference>
<name>A0ABT1BW06_9BACT</name>
<accession>A0ABT1BW06</accession>
<dbReference type="HAMAP" id="MF_00014">
    <property type="entry name" value="Ribosome_mat_RimM"/>
    <property type="match status" value="1"/>
</dbReference>
<evidence type="ECO:0000256" key="3">
    <source>
        <dbReference type="ARBA" id="ARBA00022552"/>
    </source>
</evidence>
<dbReference type="SUPFAM" id="SSF50346">
    <property type="entry name" value="PRC-barrel domain"/>
    <property type="match status" value="1"/>
</dbReference>
<dbReference type="InterPro" id="IPR011033">
    <property type="entry name" value="PRC_barrel-like_sf"/>
</dbReference>
<comment type="subcellular location">
    <subcellularLocation>
        <location evidence="5">Cytoplasm</location>
    </subcellularLocation>
</comment>
<evidence type="ECO:0000259" key="7">
    <source>
        <dbReference type="Pfam" id="PF24986"/>
    </source>
</evidence>
<dbReference type="Pfam" id="PF24986">
    <property type="entry name" value="PRC_RimM"/>
    <property type="match status" value="1"/>
</dbReference>
<evidence type="ECO:0000256" key="4">
    <source>
        <dbReference type="ARBA" id="ARBA00023186"/>
    </source>
</evidence>
<sequence length="173" mass="19367">MMKEDEVFYIGRLGKHHGVKGEINFFYEDDVFDQVQADYLILKMEGILVPFYLESYRFQNEGTAYVKFEDIDTVDQACELTGCEVFFPKSLAEETDGPRLGAELVNYQLTDAQSGKVIGTIKGIDDSTANLLFQVETAEGNSILIPASENLINNINTEGHIIEMNLPDGLLDL</sequence>
<dbReference type="InterPro" id="IPR011961">
    <property type="entry name" value="RimM"/>
</dbReference>
<dbReference type="NCBIfam" id="TIGR02273">
    <property type="entry name" value="16S_RimM"/>
    <property type="match status" value="1"/>
</dbReference>
<evidence type="ECO:0000256" key="1">
    <source>
        <dbReference type="ARBA" id="ARBA00022490"/>
    </source>
</evidence>
<dbReference type="PANTHER" id="PTHR33692:SF1">
    <property type="entry name" value="RIBOSOME MATURATION FACTOR RIMM"/>
    <property type="match status" value="1"/>
</dbReference>
<dbReference type="RefSeq" id="WP_252760641.1">
    <property type="nucleotide sequence ID" value="NZ_JAMXLY010000014.1"/>
</dbReference>
<comment type="caution">
    <text evidence="8">The sequence shown here is derived from an EMBL/GenBank/DDBJ whole genome shotgun (WGS) entry which is preliminary data.</text>
</comment>
<proteinExistence type="inferred from homology"/>
<evidence type="ECO:0000313" key="9">
    <source>
        <dbReference type="Proteomes" id="UP001204015"/>
    </source>
</evidence>
<keyword evidence="1 5" id="KW-0963">Cytoplasm</keyword>
<gene>
    <name evidence="5 8" type="primary">rimM</name>
    <name evidence="8" type="ORF">NG821_05335</name>
</gene>
<dbReference type="InterPro" id="IPR009000">
    <property type="entry name" value="Transl_B-barrel_sf"/>
</dbReference>
<dbReference type="InterPro" id="IPR002676">
    <property type="entry name" value="RimM_N"/>
</dbReference>
<comment type="function">
    <text evidence="5">An accessory protein needed during the final step in the assembly of 30S ribosomal subunit, possibly for assembly of the head region. Essential for efficient processing of 16S rRNA. May be needed both before and after RbfA during the maturation of 16S rRNA. It has affinity for free ribosomal 30S subunits but not for 70S ribosomes.</text>
</comment>